<protein>
    <submittedName>
        <fullName evidence="1">Uncharacterized protein</fullName>
    </submittedName>
</protein>
<organism evidence="1">
    <name type="scientific">human gut metagenome</name>
    <dbReference type="NCBI Taxonomy" id="408170"/>
    <lineage>
        <taxon>unclassified sequences</taxon>
        <taxon>metagenomes</taxon>
        <taxon>organismal metagenomes</taxon>
    </lineage>
</organism>
<dbReference type="AlphaFoldDB" id="K1USV8"/>
<evidence type="ECO:0000313" key="1">
    <source>
        <dbReference type="EMBL" id="EKC74576.1"/>
    </source>
</evidence>
<dbReference type="EMBL" id="AJWZ01001174">
    <property type="protein sequence ID" value="EKC74576.1"/>
    <property type="molecule type" value="Genomic_DNA"/>
</dbReference>
<name>K1USV8_9ZZZZ</name>
<reference evidence="1" key="1">
    <citation type="journal article" date="2013" name="Environ. Microbiol.">
        <title>Microbiota from the distal guts of lean and obese adolescents exhibit partial functional redundancy besides clear differences in community structure.</title>
        <authorList>
            <person name="Ferrer M."/>
            <person name="Ruiz A."/>
            <person name="Lanza F."/>
            <person name="Haange S.B."/>
            <person name="Oberbach A."/>
            <person name="Till H."/>
            <person name="Bargiela R."/>
            <person name="Campoy C."/>
            <person name="Segura M.T."/>
            <person name="Richter M."/>
            <person name="von Bergen M."/>
            <person name="Seifert J."/>
            <person name="Suarez A."/>
        </authorList>
    </citation>
    <scope>NUCLEOTIDE SEQUENCE</scope>
</reference>
<proteinExistence type="predicted"/>
<gene>
    <name evidence="1" type="ORF">OBE_01800</name>
</gene>
<sequence>MDGFLATEHPDSARRLLQRIDPERLNRDDRARWALIMGLAEVSSGDTLTGKKFLDRGMRYYERHGSDGERAAAWYTYAQAHVKTGNL</sequence>
<accession>K1USV8</accession>
<feature type="non-terminal residue" evidence="1">
    <location>
        <position position="87"/>
    </location>
</feature>
<comment type="caution">
    <text evidence="1">The sequence shown here is derived from an EMBL/GenBank/DDBJ whole genome shotgun (WGS) entry which is preliminary data.</text>
</comment>